<protein>
    <submittedName>
        <fullName evidence="1">Uncharacterized protein</fullName>
    </submittedName>
</protein>
<organism evidence="1 2">
    <name type="scientific">Podospora bellae-mahoneyi</name>
    <dbReference type="NCBI Taxonomy" id="2093777"/>
    <lineage>
        <taxon>Eukaryota</taxon>
        <taxon>Fungi</taxon>
        <taxon>Dikarya</taxon>
        <taxon>Ascomycota</taxon>
        <taxon>Pezizomycotina</taxon>
        <taxon>Sordariomycetes</taxon>
        <taxon>Sordariomycetidae</taxon>
        <taxon>Sordariales</taxon>
        <taxon>Podosporaceae</taxon>
        <taxon>Podospora</taxon>
    </lineage>
</organism>
<dbReference type="GeneID" id="87891051"/>
<dbReference type="EMBL" id="JAFFGZ010000001">
    <property type="protein sequence ID" value="KAK4648798.1"/>
    <property type="molecule type" value="Genomic_DNA"/>
</dbReference>
<evidence type="ECO:0000313" key="2">
    <source>
        <dbReference type="Proteomes" id="UP001322138"/>
    </source>
</evidence>
<gene>
    <name evidence="1" type="ORF">QC761_0014780</name>
</gene>
<accession>A0ABR0FZA9</accession>
<proteinExistence type="predicted"/>
<sequence length="86" mass="9963">MLHGQRFNFDNRRRRAQLQLVQHPDSRIPSHPTHTHLGERSIITNHLSIASDHRLQPEHYLRQIVHSPAFHLPRAAATTCRPTEGP</sequence>
<evidence type="ECO:0000313" key="1">
    <source>
        <dbReference type="EMBL" id="KAK4648798.1"/>
    </source>
</evidence>
<reference evidence="1 2" key="1">
    <citation type="journal article" date="2023" name="bioRxiv">
        <title>High-quality genome assemblies of four members of thePodospora anserinaspecies complex.</title>
        <authorList>
            <person name="Ament-Velasquez S.L."/>
            <person name="Vogan A.A."/>
            <person name="Wallerman O."/>
            <person name="Hartmann F."/>
            <person name="Gautier V."/>
            <person name="Silar P."/>
            <person name="Giraud T."/>
            <person name="Johannesson H."/>
        </authorList>
    </citation>
    <scope>NUCLEOTIDE SEQUENCE [LARGE SCALE GENOMIC DNA]</scope>
    <source>
        <strain evidence="1 2">CBS 112042</strain>
    </source>
</reference>
<name>A0ABR0FZA9_9PEZI</name>
<dbReference type="Proteomes" id="UP001322138">
    <property type="component" value="Unassembled WGS sequence"/>
</dbReference>
<keyword evidence="2" id="KW-1185">Reference proteome</keyword>
<comment type="caution">
    <text evidence="1">The sequence shown here is derived from an EMBL/GenBank/DDBJ whole genome shotgun (WGS) entry which is preliminary data.</text>
</comment>
<dbReference type="RefSeq" id="XP_062737773.1">
    <property type="nucleotide sequence ID" value="XM_062871977.1"/>
</dbReference>